<dbReference type="Pfam" id="PF08126">
    <property type="entry name" value="Propeptide_C25"/>
    <property type="match status" value="1"/>
</dbReference>
<evidence type="ECO:0000259" key="1">
    <source>
        <dbReference type="Pfam" id="PF08126"/>
    </source>
</evidence>
<dbReference type="Gene3D" id="2.60.40.3800">
    <property type="match status" value="1"/>
</dbReference>
<sequence length="253" mass="28268">LILMGMIYVVAGMDSYKDKMETSSLATVTLSDGGASSNTDTLRYTFAFVHPTLGTVHTDNSSYTTLDMPGCISIGRDAGEPMTPIKPAKLLLPPMTTVIGINVVGIPVELASIETPVYPYQNPVPIGFELEEFQFNTELYASDVYDGYHIGYCRGYVIMDITLNPVQYIPSDGRFFYYPEITVTIDLKETEYVNPFFRNNPDDKAWVEKLVYNPEITETYTSDVPTFEYPGGLCDSSDDYDYVIISTTHNSFD</sequence>
<dbReference type="EMBL" id="BARV01010397">
    <property type="protein sequence ID" value="GAI11767.1"/>
    <property type="molecule type" value="Genomic_DNA"/>
</dbReference>
<reference evidence="2" key="1">
    <citation type="journal article" date="2014" name="Front. Microbiol.">
        <title>High frequency of phylogenetically diverse reductive dehalogenase-homologous genes in deep subseafloor sedimentary metagenomes.</title>
        <authorList>
            <person name="Kawai M."/>
            <person name="Futagami T."/>
            <person name="Toyoda A."/>
            <person name="Takaki Y."/>
            <person name="Nishi S."/>
            <person name="Hori S."/>
            <person name="Arai W."/>
            <person name="Tsubouchi T."/>
            <person name="Morono Y."/>
            <person name="Uchiyama I."/>
            <person name="Ito T."/>
            <person name="Fujiyama A."/>
            <person name="Inagaki F."/>
            <person name="Takami H."/>
        </authorList>
    </citation>
    <scope>NUCLEOTIDE SEQUENCE</scope>
    <source>
        <strain evidence="2">Expedition CK06-06</strain>
    </source>
</reference>
<name>X1KXG3_9ZZZZ</name>
<dbReference type="AlphaFoldDB" id="X1KXG3"/>
<protein>
    <recommendedName>
        <fullName evidence="1">Gingipain propeptide domain-containing protein</fullName>
    </recommendedName>
</protein>
<accession>X1KXG3</accession>
<feature type="domain" description="Gingipain propeptide" evidence="1">
    <location>
        <begin position="38"/>
        <end position="188"/>
    </location>
</feature>
<evidence type="ECO:0000313" key="2">
    <source>
        <dbReference type="EMBL" id="GAI11767.1"/>
    </source>
</evidence>
<dbReference type="InterPro" id="IPR038490">
    <property type="entry name" value="Gingipain_propep_sf"/>
</dbReference>
<dbReference type="InterPro" id="IPR012600">
    <property type="entry name" value="Propeptide_C25"/>
</dbReference>
<gene>
    <name evidence="2" type="ORF">S06H3_20137</name>
</gene>
<comment type="caution">
    <text evidence="2">The sequence shown here is derived from an EMBL/GenBank/DDBJ whole genome shotgun (WGS) entry which is preliminary data.</text>
</comment>
<dbReference type="GO" id="GO:0004197">
    <property type="term" value="F:cysteine-type endopeptidase activity"/>
    <property type="evidence" value="ECO:0007669"/>
    <property type="project" value="InterPro"/>
</dbReference>
<organism evidence="2">
    <name type="scientific">marine sediment metagenome</name>
    <dbReference type="NCBI Taxonomy" id="412755"/>
    <lineage>
        <taxon>unclassified sequences</taxon>
        <taxon>metagenomes</taxon>
        <taxon>ecological metagenomes</taxon>
    </lineage>
</organism>
<feature type="non-terminal residue" evidence="2">
    <location>
        <position position="1"/>
    </location>
</feature>
<proteinExistence type="predicted"/>